<dbReference type="Proteomes" id="UP000015453">
    <property type="component" value="Unassembled WGS sequence"/>
</dbReference>
<protein>
    <recommendedName>
        <fullName evidence="5">BHLH domain-containing protein</fullName>
    </recommendedName>
</protein>
<dbReference type="GO" id="GO:0046983">
    <property type="term" value="F:protein dimerization activity"/>
    <property type="evidence" value="ECO:0007669"/>
    <property type="project" value="InterPro"/>
</dbReference>
<evidence type="ECO:0000256" key="3">
    <source>
        <dbReference type="ARBA" id="ARBA00023163"/>
    </source>
</evidence>
<organism evidence="6 7">
    <name type="scientific">Genlisea aurea</name>
    <dbReference type="NCBI Taxonomy" id="192259"/>
    <lineage>
        <taxon>Eukaryota</taxon>
        <taxon>Viridiplantae</taxon>
        <taxon>Streptophyta</taxon>
        <taxon>Embryophyta</taxon>
        <taxon>Tracheophyta</taxon>
        <taxon>Spermatophyta</taxon>
        <taxon>Magnoliopsida</taxon>
        <taxon>eudicotyledons</taxon>
        <taxon>Gunneridae</taxon>
        <taxon>Pentapetalae</taxon>
        <taxon>asterids</taxon>
        <taxon>lamiids</taxon>
        <taxon>Lamiales</taxon>
        <taxon>Lentibulariaceae</taxon>
        <taxon>Genlisea</taxon>
    </lineage>
</organism>
<comment type="subcellular location">
    <subcellularLocation>
        <location evidence="1">Nucleus</location>
    </subcellularLocation>
</comment>
<keyword evidence="2" id="KW-0805">Transcription regulation</keyword>
<evidence type="ECO:0000259" key="5">
    <source>
        <dbReference type="PROSITE" id="PS50888"/>
    </source>
</evidence>
<keyword evidence="3" id="KW-0804">Transcription</keyword>
<gene>
    <name evidence="6" type="ORF">M569_09266</name>
</gene>
<name>S8CL85_9LAMI</name>
<evidence type="ECO:0000313" key="6">
    <source>
        <dbReference type="EMBL" id="EPS65511.1"/>
    </source>
</evidence>
<accession>S8CL85</accession>
<dbReference type="EMBL" id="AUSU01004185">
    <property type="protein sequence ID" value="EPS65511.1"/>
    <property type="molecule type" value="Genomic_DNA"/>
</dbReference>
<dbReference type="PROSITE" id="PS50888">
    <property type="entry name" value="BHLH"/>
    <property type="match status" value="1"/>
</dbReference>
<dbReference type="InterPro" id="IPR011598">
    <property type="entry name" value="bHLH_dom"/>
</dbReference>
<dbReference type="PANTHER" id="PTHR46266:SF3">
    <property type="entry name" value="TRANSCRIPTION FACTOR EGL1"/>
    <property type="match status" value="1"/>
</dbReference>
<evidence type="ECO:0000256" key="4">
    <source>
        <dbReference type="ARBA" id="ARBA00023242"/>
    </source>
</evidence>
<keyword evidence="4" id="KW-0539">Nucleus</keyword>
<sequence>IIDTHYQTVLSNLLKSSHQFVLGPYFKNRNRESSFTRWAPDGFVGGASRVHRNVQPSQSLLKKVLTEVPRLCLTCGSETVKESCNSRPVAADENDRNHVLSERKRREKINERLLILGSLIPSGGKVDKVSILDYTIEYLRQ</sequence>
<feature type="domain" description="BHLH" evidence="5">
    <location>
        <begin position="93"/>
        <end position="141"/>
    </location>
</feature>
<keyword evidence="7" id="KW-1185">Reference proteome</keyword>
<dbReference type="GO" id="GO:0005634">
    <property type="term" value="C:nucleus"/>
    <property type="evidence" value="ECO:0007669"/>
    <property type="project" value="UniProtKB-SubCell"/>
</dbReference>
<dbReference type="OrthoDB" id="690068at2759"/>
<evidence type="ECO:0000256" key="2">
    <source>
        <dbReference type="ARBA" id="ARBA00023015"/>
    </source>
</evidence>
<evidence type="ECO:0000256" key="1">
    <source>
        <dbReference type="ARBA" id="ARBA00004123"/>
    </source>
</evidence>
<evidence type="ECO:0000313" key="7">
    <source>
        <dbReference type="Proteomes" id="UP000015453"/>
    </source>
</evidence>
<reference evidence="6 7" key="1">
    <citation type="journal article" date="2013" name="BMC Genomics">
        <title>The miniature genome of a carnivorous plant Genlisea aurea contains a low number of genes and short non-coding sequences.</title>
        <authorList>
            <person name="Leushkin E.V."/>
            <person name="Sutormin R.A."/>
            <person name="Nabieva E.R."/>
            <person name="Penin A.A."/>
            <person name="Kondrashov A.S."/>
            <person name="Logacheva M.D."/>
        </authorList>
    </citation>
    <scope>NUCLEOTIDE SEQUENCE [LARGE SCALE GENOMIC DNA]</scope>
</reference>
<dbReference type="PANTHER" id="PTHR46266">
    <property type="entry name" value="TRANSCRIPTION FACTOR TT8"/>
    <property type="match status" value="1"/>
</dbReference>
<dbReference type="InterPro" id="IPR036638">
    <property type="entry name" value="HLH_DNA-bd_sf"/>
</dbReference>
<comment type="caution">
    <text evidence="6">The sequence shown here is derived from an EMBL/GenBank/DDBJ whole genome shotgun (WGS) entry which is preliminary data.</text>
</comment>
<dbReference type="Gene3D" id="4.10.280.10">
    <property type="entry name" value="Helix-loop-helix DNA-binding domain"/>
    <property type="match status" value="1"/>
</dbReference>
<dbReference type="AlphaFoldDB" id="S8CL85"/>
<feature type="non-terminal residue" evidence="6">
    <location>
        <position position="1"/>
    </location>
</feature>
<dbReference type="SUPFAM" id="SSF47459">
    <property type="entry name" value="HLH, helix-loop-helix DNA-binding domain"/>
    <property type="match status" value="1"/>
</dbReference>
<proteinExistence type="predicted"/>
<dbReference type="SMART" id="SM00353">
    <property type="entry name" value="HLH"/>
    <property type="match status" value="1"/>
</dbReference>
<feature type="non-terminal residue" evidence="6">
    <location>
        <position position="141"/>
    </location>
</feature>
<dbReference type="Pfam" id="PF00010">
    <property type="entry name" value="HLH"/>
    <property type="match status" value="1"/>
</dbReference>